<evidence type="ECO:0000256" key="1">
    <source>
        <dbReference type="SAM" id="Phobius"/>
    </source>
</evidence>
<comment type="caution">
    <text evidence="3">The sequence shown here is derived from an EMBL/GenBank/DDBJ whole genome shotgun (WGS) entry which is preliminary data.</text>
</comment>
<keyword evidence="1" id="KW-1133">Transmembrane helix</keyword>
<dbReference type="EMBL" id="JAVRRG010000224">
    <property type="protein sequence ID" value="KAK5077430.1"/>
    <property type="molecule type" value="Genomic_DNA"/>
</dbReference>
<dbReference type="Pfam" id="PF24802">
    <property type="entry name" value="DUF7703"/>
    <property type="match status" value="1"/>
</dbReference>
<evidence type="ECO:0000259" key="2">
    <source>
        <dbReference type="Pfam" id="PF24802"/>
    </source>
</evidence>
<feature type="domain" description="DUF7703" evidence="2">
    <location>
        <begin position="15"/>
        <end position="246"/>
    </location>
</feature>
<feature type="transmembrane region" description="Helical" evidence="1">
    <location>
        <begin position="15"/>
        <end position="34"/>
    </location>
</feature>
<proteinExistence type="predicted"/>
<feature type="transmembrane region" description="Helical" evidence="1">
    <location>
        <begin position="113"/>
        <end position="132"/>
    </location>
</feature>
<sequence length="325" mass="36899">MAGGQYFDGRWDSPSIILITTAAVALYNSCELLLMVATRFKEWRSLLFISLVVASAGIIPYYIGFMIEYFKWAAYWVAMTTSSIGWIMLITGQAVVLYSRLGLILDDARILKAVKWMIIVDAIIFHTPTTVVQFGRAYGEAFGHALFYIEKIQMTGFCIQEFIISGLYLWKSIELLRIVQKPGTRKIMIELLVINVLIFFGDIALLVLEYDERTVMERTWKGLIYSVKLKLEFAILSKLVDLVQSSQRTLSNALADTHTFVDVSRTDSGANTLVASPARVKSAKTDAMPDWLLKLEDRHVQTLHLEDVQYSSHSNEDPFITRKEV</sequence>
<dbReference type="InterPro" id="IPR056120">
    <property type="entry name" value="DUF7703"/>
</dbReference>
<feature type="transmembrane region" description="Helical" evidence="1">
    <location>
        <begin position="73"/>
        <end position="101"/>
    </location>
</feature>
<name>A0ABR0JWC1_9EURO</name>
<feature type="transmembrane region" description="Helical" evidence="1">
    <location>
        <begin position="152"/>
        <end position="170"/>
    </location>
</feature>
<organism evidence="3 4">
    <name type="scientific">Lithohypha guttulata</name>
    <dbReference type="NCBI Taxonomy" id="1690604"/>
    <lineage>
        <taxon>Eukaryota</taxon>
        <taxon>Fungi</taxon>
        <taxon>Dikarya</taxon>
        <taxon>Ascomycota</taxon>
        <taxon>Pezizomycotina</taxon>
        <taxon>Eurotiomycetes</taxon>
        <taxon>Chaetothyriomycetidae</taxon>
        <taxon>Chaetothyriales</taxon>
        <taxon>Trichomeriaceae</taxon>
        <taxon>Lithohypha</taxon>
    </lineage>
</organism>
<gene>
    <name evidence="3" type="ORF">LTR24_009644</name>
</gene>
<keyword evidence="1" id="KW-0812">Transmembrane</keyword>
<accession>A0ABR0JWC1</accession>
<dbReference type="PANTHER" id="PTHR37013:SF6">
    <property type="entry name" value="INTEGRAL MEMBRANE PROTEIN"/>
    <property type="match status" value="1"/>
</dbReference>
<feature type="transmembrane region" description="Helical" evidence="1">
    <location>
        <begin position="191"/>
        <end position="208"/>
    </location>
</feature>
<dbReference type="PANTHER" id="PTHR37013">
    <property type="entry name" value="INTEGRAL MEMBRANE PROTEIN (AFU_ORTHOLOGUE AFUA_1G05950)-RELATED"/>
    <property type="match status" value="1"/>
</dbReference>
<keyword evidence="1" id="KW-0472">Membrane</keyword>
<dbReference type="Proteomes" id="UP001345013">
    <property type="component" value="Unassembled WGS sequence"/>
</dbReference>
<evidence type="ECO:0000313" key="3">
    <source>
        <dbReference type="EMBL" id="KAK5077430.1"/>
    </source>
</evidence>
<protein>
    <recommendedName>
        <fullName evidence="2">DUF7703 domain-containing protein</fullName>
    </recommendedName>
</protein>
<reference evidence="3 4" key="1">
    <citation type="submission" date="2023-08" db="EMBL/GenBank/DDBJ databases">
        <title>Black Yeasts Isolated from many extreme environments.</title>
        <authorList>
            <person name="Coleine C."/>
            <person name="Stajich J.E."/>
            <person name="Selbmann L."/>
        </authorList>
    </citation>
    <scope>NUCLEOTIDE SEQUENCE [LARGE SCALE GENOMIC DNA]</scope>
    <source>
        <strain evidence="3 4">CCFEE 5885</strain>
    </source>
</reference>
<keyword evidence="4" id="KW-1185">Reference proteome</keyword>
<evidence type="ECO:0000313" key="4">
    <source>
        <dbReference type="Proteomes" id="UP001345013"/>
    </source>
</evidence>
<feature type="transmembrane region" description="Helical" evidence="1">
    <location>
        <begin position="46"/>
        <end position="67"/>
    </location>
</feature>